<reference evidence="2" key="1">
    <citation type="journal article" date="2020" name="Stud. Mycol.">
        <title>101 Dothideomycetes genomes: a test case for predicting lifestyles and emergence of pathogens.</title>
        <authorList>
            <person name="Haridas S."/>
            <person name="Albert R."/>
            <person name="Binder M."/>
            <person name="Bloem J."/>
            <person name="Labutti K."/>
            <person name="Salamov A."/>
            <person name="Andreopoulos B."/>
            <person name="Baker S."/>
            <person name="Barry K."/>
            <person name="Bills G."/>
            <person name="Bluhm B."/>
            <person name="Cannon C."/>
            <person name="Castanera R."/>
            <person name="Culley D."/>
            <person name="Daum C."/>
            <person name="Ezra D."/>
            <person name="Gonzalez J."/>
            <person name="Henrissat B."/>
            <person name="Kuo A."/>
            <person name="Liang C."/>
            <person name="Lipzen A."/>
            <person name="Lutzoni F."/>
            <person name="Magnuson J."/>
            <person name="Mondo S."/>
            <person name="Nolan M."/>
            <person name="Ohm R."/>
            <person name="Pangilinan J."/>
            <person name="Park H.-J."/>
            <person name="Ramirez L."/>
            <person name="Alfaro M."/>
            <person name="Sun H."/>
            <person name="Tritt A."/>
            <person name="Yoshinaga Y."/>
            <person name="Zwiers L.-H."/>
            <person name="Turgeon B."/>
            <person name="Goodwin S."/>
            <person name="Spatafora J."/>
            <person name="Crous P."/>
            <person name="Grigoriev I."/>
        </authorList>
    </citation>
    <scope>NUCLEOTIDE SEQUENCE</scope>
    <source>
        <strain evidence="2">CBS 260.36</strain>
    </source>
</reference>
<feature type="compositionally biased region" description="Basic and acidic residues" evidence="1">
    <location>
        <begin position="61"/>
        <end position="73"/>
    </location>
</feature>
<proteinExistence type="predicted"/>
<feature type="region of interest" description="Disordered" evidence="1">
    <location>
        <begin position="59"/>
        <end position="124"/>
    </location>
</feature>
<dbReference type="AlphaFoldDB" id="A0A9P4J9T4"/>
<protein>
    <submittedName>
        <fullName evidence="2">Uncharacterized protein</fullName>
    </submittedName>
</protein>
<accession>A0A9P4J9T4</accession>
<organism evidence="2 3">
    <name type="scientific">Myriangium duriaei CBS 260.36</name>
    <dbReference type="NCBI Taxonomy" id="1168546"/>
    <lineage>
        <taxon>Eukaryota</taxon>
        <taxon>Fungi</taxon>
        <taxon>Dikarya</taxon>
        <taxon>Ascomycota</taxon>
        <taxon>Pezizomycotina</taxon>
        <taxon>Dothideomycetes</taxon>
        <taxon>Dothideomycetidae</taxon>
        <taxon>Myriangiales</taxon>
        <taxon>Myriangiaceae</taxon>
        <taxon>Myriangium</taxon>
    </lineage>
</organism>
<gene>
    <name evidence="2" type="ORF">K461DRAFT_309942</name>
</gene>
<sequence>MASKMTWDVKNDRRLFLTILKCSTVKIDYDAVAVAMSDGTIKLTPLAIRRRMERLIAMNKEASDTAKGVKREATSNSDADGSSVKKRAKKSGGKAAKQEKREIDEEAEDEDHNLTIKAEINERS</sequence>
<comment type="caution">
    <text evidence="2">The sequence shown here is derived from an EMBL/GenBank/DDBJ whole genome shotgun (WGS) entry which is preliminary data.</text>
</comment>
<name>A0A9P4J9T4_9PEZI</name>
<evidence type="ECO:0000313" key="3">
    <source>
        <dbReference type="Proteomes" id="UP000799439"/>
    </source>
</evidence>
<dbReference type="EMBL" id="ML996081">
    <property type="protein sequence ID" value="KAF2157943.1"/>
    <property type="molecule type" value="Genomic_DNA"/>
</dbReference>
<dbReference type="OrthoDB" id="5418867at2759"/>
<dbReference type="Proteomes" id="UP000799439">
    <property type="component" value="Unassembled WGS sequence"/>
</dbReference>
<evidence type="ECO:0000256" key="1">
    <source>
        <dbReference type="SAM" id="MobiDB-lite"/>
    </source>
</evidence>
<evidence type="ECO:0000313" key="2">
    <source>
        <dbReference type="EMBL" id="KAF2157943.1"/>
    </source>
</evidence>
<keyword evidence="3" id="KW-1185">Reference proteome</keyword>